<dbReference type="Gene3D" id="2.70.150.10">
    <property type="entry name" value="Calcium-transporting ATPase, cytoplasmic transduction domain A"/>
    <property type="match status" value="1"/>
</dbReference>
<feature type="transmembrane region" description="Helical" evidence="14">
    <location>
        <begin position="256"/>
        <end position="274"/>
    </location>
</feature>
<feature type="transmembrane region" description="Helical" evidence="14">
    <location>
        <begin position="817"/>
        <end position="837"/>
    </location>
</feature>
<reference evidence="16" key="1">
    <citation type="submission" date="2007-11" db="EMBL/GenBank/DDBJ databases">
        <authorList>
            <person name="Fulton L."/>
            <person name="Clifton S."/>
            <person name="Fulton B."/>
            <person name="Xu J."/>
            <person name="Minx P."/>
            <person name="Pepin K.H."/>
            <person name="Johnson M."/>
            <person name="Thiruvilangam P."/>
            <person name="Bhonagiri V."/>
            <person name="Nash W.E."/>
            <person name="Mardis E.R."/>
            <person name="Wilson R.K."/>
        </authorList>
    </citation>
    <scope>NUCLEOTIDE SEQUENCE [LARGE SCALE GENOMIC DNA]</scope>
    <source>
        <strain evidence="16">DSM 1402</strain>
    </source>
</reference>
<keyword evidence="8" id="KW-0547">Nucleotide-binding</keyword>
<keyword evidence="5" id="KW-0813">Transport</keyword>
<feature type="transmembrane region" description="Helical" evidence="14">
    <location>
        <begin position="62"/>
        <end position="83"/>
    </location>
</feature>
<evidence type="ECO:0000313" key="17">
    <source>
        <dbReference type="Proteomes" id="UP000005798"/>
    </source>
</evidence>
<dbReference type="InterPro" id="IPR001757">
    <property type="entry name" value="P_typ_ATPase"/>
</dbReference>
<dbReference type="Gene3D" id="3.40.1110.10">
    <property type="entry name" value="Calcium-transporting ATPase, cytoplasmic domain N"/>
    <property type="match status" value="1"/>
</dbReference>
<comment type="caution">
    <text evidence="16">The sequence shown here is derived from an EMBL/GenBank/DDBJ whole genome shotgun (WGS) entry which is preliminary data.</text>
</comment>
<evidence type="ECO:0000256" key="14">
    <source>
        <dbReference type="SAM" id="Phobius"/>
    </source>
</evidence>
<comment type="subcellular location">
    <subcellularLocation>
        <location evidence="1">Cell membrane</location>
        <topology evidence="1">Multi-pass membrane protein</topology>
    </subcellularLocation>
</comment>
<dbReference type="GO" id="GO:0046872">
    <property type="term" value="F:metal ion binding"/>
    <property type="evidence" value="ECO:0007669"/>
    <property type="project" value="UniProtKB-KW"/>
</dbReference>
<dbReference type="PROSITE" id="PS00154">
    <property type="entry name" value="ATPASE_E1_E2"/>
    <property type="match status" value="1"/>
</dbReference>
<dbReference type="GO" id="GO:0005524">
    <property type="term" value="F:ATP binding"/>
    <property type="evidence" value="ECO:0007669"/>
    <property type="project" value="UniProtKB-KW"/>
</dbReference>
<evidence type="ECO:0000259" key="15">
    <source>
        <dbReference type="SMART" id="SM00831"/>
    </source>
</evidence>
<dbReference type="EC" id="7.2.2.10" evidence="3"/>
<evidence type="ECO:0000256" key="4">
    <source>
        <dbReference type="ARBA" id="ARBA00022475"/>
    </source>
</evidence>
<keyword evidence="11 14" id="KW-1133">Transmembrane helix</keyword>
<dbReference type="eggNOG" id="COG0474">
    <property type="taxonomic scope" value="Bacteria"/>
</dbReference>
<dbReference type="GO" id="GO:0016887">
    <property type="term" value="F:ATP hydrolysis activity"/>
    <property type="evidence" value="ECO:0007669"/>
    <property type="project" value="InterPro"/>
</dbReference>
<feature type="transmembrane region" description="Helical" evidence="14">
    <location>
        <begin position="89"/>
        <end position="108"/>
    </location>
</feature>
<feature type="domain" description="Cation-transporting P-type ATPase N-terminal" evidence="15">
    <location>
        <begin position="12"/>
        <end position="86"/>
    </location>
</feature>
<dbReference type="InterPro" id="IPR006068">
    <property type="entry name" value="ATPase_P-typ_cation-transptr_C"/>
</dbReference>
<dbReference type="InterPro" id="IPR018303">
    <property type="entry name" value="ATPase_P-typ_P_site"/>
</dbReference>
<dbReference type="InterPro" id="IPR036412">
    <property type="entry name" value="HAD-like_sf"/>
</dbReference>
<evidence type="ECO:0000256" key="8">
    <source>
        <dbReference type="ARBA" id="ARBA00022741"/>
    </source>
</evidence>
<dbReference type="InterPro" id="IPR023299">
    <property type="entry name" value="ATPase_P-typ_cyto_dom_N"/>
</dbReference>
<dbReference type="FunFam" id="3.40.50.1000:FF:000028">
    <property type="entry name" value="Calcium-transporting P-type ATPase, putative"/>
    <property type="match status" value="1"/>
</dbReference>
<evidence type="ECO:0000256" key="12">
    <source>
        <dbReference type="ARBA" id="ARBA00023136"/>
    </source>
</evidence>
<dbReference type="FunFam" id="2.70.150.10:FF:000016">
    <property type="entry name" value="Calcium-transporting P-type ATPase putative"/>
    <property type="match status" value="1"/>
</dbReference>
<evidence type="ECO:0000256" key="11">
    <source>
        <dbReference type="ARBA" id="ARBA00022989"/>
    </source>
</evidence>
<feature type="transmembrane region" description="Helical" evidence="14">
    <location>
        <begin position="779"/>
        <end position="796"/>
    </location>
</feature>
<dbReference type="NCBIfam" id="TIGR01494">
    <property type="entry name" value="ATPase_P-type"/>
    <property type="match status" value="3"/>
</dbReference>
<dbReference type="SFLD" id="SFLDF00027">
    <property type="entry name" value="p-type_atpase"/>
    <property type="match status" value="1"/>
</dbReference>
<dbReference type="PRINTS" id="PR00121">
    <property type="entry name" value="NAKATPASE"/>
</dbReference>
<dbReference type="GO" id="GO:0140352">
    <property type="term" value="P:export from cell"/>
    <property type="evidence" value="ECO:0007669"/>
    <property type="project" value="UniProtKB-ARBA"/>
</dbReference>
<dbReference type="SUPFAM" id="SSF81665">
    <property type="entry name" value="Calcium ATPase, transmembrane domain M"/>
    <property type="match status" value="1"/>
</dbReference>
<keyword evidence="7" id="KW-0479">Metal-binding</keyword>
<dbReference type="InterPro" id="IPR044492">
    <property type="entry name" value="P_typ_ATPase_HD_dom"/>
</dbReference>
<keyword evidence="17" id="KW-1185">Reference proteome</keyword>
<dbReference type="Pfam" id="PF13246">
    <property type="entry name" value="Cation_ATPase"/>
    <property type="match status" value="1"/>
</dbReference>
<keyword evidence="5" id="KW-0109">Calcium transport</keyword>
<keyword evidence="6 14" id="KW-0812">Transmembrane</keyword>
<accession>B0N2P3</accession>
<evidence type="ECO:0000256" key="3">
    <source>
        <dbReference type="ARBA" id="ARBA00012790"/>
    </source>
</evidence>
<comment type="catalytic activity">
    <reaction evidence="13">
        <text>Ca(2+)(in) + ATP + H2O = Ca(2+)(out) + ADP + phosphate + H(+)</text>
        <dbReference type="Rhea" id="RHEA:18105"/>
        <dbReference type="ChEBI" id="CHEBI:15377"/>
        <dbReference type="ChEBI" id="CHEBI:15378"/>
        <dbReference type="ChEBI" id="CHEBI:29108"/>
        <dbReference type="ChEBI" id="CHEBI:30616"/>
        <dbReference type="ChEBI" id="CHEBI:43474"/>
        <dbReference type="ChEBI" id="CHEBI:456216"/>
        <dbReference type="EC" id="7.2.2.10"/>
    </reaction>
</comment>
<organism evidence="16 17">
    <name type="scientific">Thomasclavelia ramosa DSM 1402</name>
    <dbReference type="NCBI Taxonomy" id="445974"/>
    <lineage>
        <taxon>Bacteria</taxon>
        <taxon>Bacillati</taxon>
        <taxon>Bacillota</taxon>
        <taxon>Erysipelotrichia</taxon>
        <taxon>Erysipelotrichales</taxon>
        <taxon>Coprobacillaceae</taxon>
        <taxon>Thomasclavelia</taxon>
    </lineage>
</organism>
<dbReference type="Gene3D" id="3.40.50.1000">
    <property type="entry name" value="HAD superfamily/HAD-like"/>
    <property type="match status" value="1"/>
</dbReference>
<feature type="transmembrane region" description="Helical" evidence="14">
    <location>
        <begin position="849"/>
        <end position="872"/>
    </location>
</feature>
<keyword evidence="12 14" id="KW-0472">Membrane</keyword>
<feature type="transmembrane region" description="Helical" evidence="14">
    <location>
        <begin position="286"/>
        <end position="308"/>
    </location>
</feature>
<dbReference type="CDD" id="cd02089">
    <property type="entry name" value="P-type_ATPase_Ca_prok"/>
    <property type="match status" value="1"/>
</dbReference>
<keyword evidence="9" id="KW-0067">ATP-binding</keyword>
<dbReference type="InterPro" id="IPR059000">
    <property type="entry name" value="ATPase_P-type_domA"/>
</dbReference>
<dbReference type="PRINTS" id="PR00119">
    <property type="entry name" value="CATATPASE"/>
</dbReference>
<evidence type="ECO:0000256" key="5">
    <source>
        <dbReference type="ARBA" id="ARBA00022568"/>
    </source>
</evidence>
<dbReference type="Pfam" id="PF00689">
    <property type="entry name" value="Cation_ATPase_C"/>
    <property type="match status" value="1"/>
</dbReference>
<dbReference type="InterPro" id="IPR023214">
    <property type="entry name" value="HAD_sf"/>
</dbReference>
<evidence type="ECO:0000256" key="2">
    <source>
        <dbReference type="ARBA" id="ARBA00005675"/>
    </source>
</evidence>
<dbReference type="HOGENOM" id="CLU_002360_3_3_9"/>
<feature type="transmembrane region" description="Helical" evidence="14">
    <location>
        <begin position="709"/>
        <end position="726"/>
    </location>
</feature>
<dbReference type="InterPro" id="IPR023298">
    <property type="entry name" value="ATPase_P-typ_TM_dom_sf"/>
</dbReference>
<dbReference type="GO" id="GO:0005886">
    <property type="term" value="C:plasma membrane"/>
    <property type="evidence" value="ECO:0007669"/>
    <property type="project" value="UniProtKB-SubCell"/>
</dbReference>
<feature type="transmembrane region" description="Helical" evidence="14">
    <location>
        <begin position="676"/>
        <end position="697"/>
    </location>
</feature>
<dbReference type="SUPFAM" id="SSF56784">
    <property type="entry name" value="HAD-like"/>
    <property type="match status" value="1"/>
</dbReference>
<name>B0N2P3_9FIRM</name>
<keyword evidence="10" id="KW-1278">Translocase</keyword>
<evidence type="ECO:0000256" key="10">
    <source>
        <dbReference type="ARBA" id="ARBA00022967"/>
    </source>
</evidence>
<dbReference type="AlphaFoldDB" id="B0N2P3"/>
<keyword evidence="5" id="KW-0106">Calcium</keyword>
<gene>
    <name evidence="16" type="ORF">CLORAM_01334</name>
</gene>
<dbReference type="SUPFAM" id="SSF81653">
    <property type="entry name" value="Calcium ATPase, transduction domain A"/>
    <property type="match status" value="1"/>
</dbReference>
<evidence type="ECO:0000256" key="6">
    <source>
        <dbReference type="ARBA" id="ARBA00022692"/>
    </source>
</evidence>
<dbReference type="GO" id="GO:0005388">
    <property type="term" value="F:P-type calcium transporter activity"/>
    <property type="evidence" value="ECO:0007669"/>
    <property type="project" value="UniProtKB-EC"/>
</dbReference>
<dbReference type="Pfam" id="PF00122">
    <property type="entry name" value="E1-E2_ATPase"/>
    <property type="match status" value="1"/>
</dbReference>
<dbReference type="Gene3D" id="1.20.1110.10">
    <property type="entry name" value="Calcium-transporting ATPase, transmembrane domain"/>
    <property type="match status" value="1"/>
</dbReference>
<reference evidence="16" key="2">
    <citation type="submission" date="2014-06" db="EMBL/GenBank/DDBJ databases">
        <title>Draft genome sequence of Clostridium ramosum(DSM 1402).</title>
        <authorList>
            <person name="Sudarsanam P."/>
            <person name="Ley R."/>
            <person name="Guruge J."/>
            <person name="Turnbaugh P.J."/>
            <person name="Mahowald M."/>
            <person name="Liep D."/>
            <person name="Gordon J."/>
        </authorList>
    </citation>
    <scope>NUCLEOTIDE SEQUENCE</scope>
    <source>
        <strain evidence="16">DSM 1402</strain>
    </source>
</reference>
<dbReference type="Pfam" id="PF00690">
    <property type="entry name" value="Cation_ATPase_N"/>
    <property type="match status" value="1"/>
</dbReference>
<evidence type="ECO:0000256" key="13">
    <source>
        <dbReference type="ARBA" id="ARBA00048694"/>
    </source>
</evidence>
<proteinExistence type="inferred from homology"/>
<evidence type="ECO:0000256" key="7">
    <source>
        <dbReference type="ARBA" id="ARBA00022723"/>
    </source>
</evidence>
<evidence type="ECO:0000313" key="16">
    <source>
        <dbReference type="EMBL" id="EDS19336.1"/>
    </source>
</evidence>
<comment type="similarity">
    <text evidence="2">Belongs to the cation transport ATPase (P-type) (TC 3.A.3) family. Type IIA subfamily.</text>
</comment>
<dbReference type="InterPro" id="IPR004014">
    <property type="entry name" value="ATPase_P-typ_cation-transptr_N"/>
</dbReference>
<evidence type="ECO:0000256" key="9">
    <source>
        <dbReference type="ARBA" id="ARBA00022840"/>
    </source>
</evidence>
<dbReference type="PANTHER" id="PTHR42861">
    <property type="entry name" value="CALCIUM-TRANSPORTING ATPASE"/>
    <property type="match status" value="1"/>
</dbReference>
<keyword evidence="4" id="KW-1003">Cell membrane</keyword>
<dbReference type="EMBL" id="ABFX02000004">
    <property type="protein sequence ID" value="EDS19336.1"/>
    <property type="molecule type" value="Genomic_DNA"/>
</dbReference>
<keyword evidence="5" id="KW-0406">Ion transport</keyword>
<dbReference type="Proteomes" id="UP000005798">
    <property type="component" value="Unassembled WGS sequence"/>
</dbReference>
<dbReference type="SMART" id="SM00831">
    <property type="entry name" value="Cation_ATPase_N"/>
    <property type="match status" value="1"/>
</dbReference>
<dbReference type="SFLD" id="SFLDG00002">
    <property type="entry name" value="C1.7:_P-type_atpase_like"/>
    <property type="match status" value="1"/>
</dbReference>
<feature type="transmembrane region" description="Helical" evidence="14">
    <location>
        <begin position="747"/>
        <end position="773"/>
    </location>
</feature>
<dbReference type="SFLD" id="SFLDS00003">
    <property type="entry name" value="Haloacid_Dehalogenase"/>
    <property type="match status" value="1"/>
</dbReference>
<protein>
    <recommendedName>
        <fullName evidence="3">P-type Ca(2+) transporter</fullName>
        <ecNumber evidence="3">7.2.2.10</ecNumber>
    </recommendedName>
</protein>
<evidence type="ECO:0000256" key="1">
    <source>
        <dbReference type="ARBA" id="ARBA00004651"/>
    </source>
</evidence>
<sequence>MHNVLEKGEIFMYYNREIKELAQEFSTDLKSGLTEQQVTENLAKYGPNELEQTKKQSIIVRFFLQFKDALTIILIIAAVVSIIVEPTEWIDSAIIVFVVVVNAILGLVQENNAERALEALQKMASPKAKVIREGNIITINASQVVPGDLLVLEAGDCIASDGRLVECFNLKVDESALTGESVPVEKISSILDKEEIPLAERNNMVYASCNVTYGRGIAIVTTTGEENEVGKIATMIQQTKRENTPLQDQLDQIGRTIGVICIIICIVVFGMELLEGLSILEAFKTSIALAVAAIPEGLATVVTVVLALSVQRMVKKNAIVKSLPAVETLGSTSIVCSDKTGTLTQNKMTVVKTYLYNRKIELLETCSEETNQLLNYFTLCSDGSISTVAGKEVAVGDPTETALVKASLEKGFTKDGLAELYPRFNELAFDSERKMMTVFVKHEDKIISITKGGPDVIFARCNNLDIDEVSVVNETMSNEALRVLALGIRYWDEEPQEFTSEMIENNLTFIGMVGMIDPPREEAKQAVAEAKSAGVRTIMITGDHVITASAIARSLGILESGQKAIMGSELAKMSDQELAEHIEEYSVYARVAPEHKVRIVNAWKSKGKVVAMTGDGVNDSPALKAADIGCAMGITGTDVAKGAASMILTDDNFATIITSIREGRGIFDNIKKDVQFLLSSNIGEVLTIFGASLISLLTPHNFGVPLLPIHLLWVNLITDSLPAFALGMEPTEPTVMHRKPRQKDEGFFSHGLGFTIAWQGLMIGTLTLIAYAIGNNQDHTVGMTMAFITLCGCQLVHSFNVKSSASILNRTLFNNPYLWGALAAGLLLQVIILAIPELSAIFKLQPLNIVQWGICVGLCLSTTVICELVKFFDRRKNNPS</sequence>
<dbReference type="InterPro" id="IPR008250">
    <property type="entry name" value="ATPase_P-typ_transduc_dom_A_sf"/>
</dbReference>